<gene>
    <name evidence="2" type="ORF">DP107_06640</name>
</gene>
<reference evidence="2 3" key="1">
    <citation type="submission" date="2018-06" db="EMBL/GenBank/DDBJ databases">
        <title>Natronomonas sp. F16-60 a new haloarchaeon isolated from a solar saltern of Isla Cristina, Huelva, Spain.</title>
        <authorList>
            <person name="Duran-Viseras A."/>
            <person name="Sanchez-Porro C."/>
            <person name="Ventosa A."/>
        </authorList>
    </citation>
    <scope>NUCLEOTIDE SEQUENCE [LARGE SCALE GENOMIC DNA]</scope>
    <source>
        <strain evidence="2 3">F16-60</strain>
    </source>
</reference>
<dbReference type="InterPro" id="IPR013216">
    <property type="entry name" value="Methyltransf_11"/>
</dbReference>
<dbReference type="InterPro" id="IPR029063">
    <property type="entry name" value="SAM-dependent_MTases_sf"/>
</dbReference>
<dbReference type="InParanoid" id="A0A554NB86"/>
<evidence type="ECO:0000313" key="2">
    <source>
        <dbReference type="EMBL" id="TSD14657.1"/>
    </source>
</evidence>
<evidence type="ECO:0000313" key="3">
    <source>
        <dbReference type="Proteomes" id="UP000319894"/>
    </source>
</evidence>
<proteinExistence type="predicted"/>
<dbReference type="GO" id="GO:0008757">
    <property type="term" value="F:S-adenosylmethionine-dependent methyltransferase activity"/>
    <property type="evidence" value="ECO:0007669"/>
    <property type="project" value="InterPro"/>
</dbReference>
<evidence type="ECO:0000259" key="1">
    <source>
        <dbReference type="Pfam" id="PF08241"/>
    </source>
</evidence>
<dbReference type="Proteomes" id="UP000319894">
    <property type="component" value="Unassembled WGS sequence"/>
</dbReference>
<dbReference type="EMBL" id="QMDX01000003">
    <property type="protein sequence ID" value="TSD14657.1"/>
    <property type="molecule type" value="Genomic_DNA"/>
</dbReference>
<dbReference type="Gene3D" id="3.40.50.150">
    <property type="entry name" value="Vaccinia Virus protein VP39"/>
    <property type="match status" value="1"/>
</dbReference>
<dbReference type="CDD" id="cd02440">
    <property type="entry name" value="AdoMet_MTases"/>
    <property type="match status" value="1"/>
</dbReference>
<comment type="caution">
    <text evidence="2">The sequence shown here is derived from an EMBL/GenBank/DDBJ whole genome shotgun (WGS) entry which is preliminary data.</text>
</comment>
<accession>A0A554NB86</accession>
<dbReference type="PANTHER" id="PTHR42912">
    <property type="entry name" value="METHYLTRANSFERASE"/>
    <property type="match status" value="1"/>
</dbReference>
<feature type="domain" description="Methyltransferase type 11" evidence="1">
    <location>
        <begin position="47"/>
        <end position="133"/>
    </location>
</feature>
<dbReference type="PANTHER" id="PTHR42912:SF93">
    <property type="entry name" value="N6-ADENOSINE-METHYLTRANSFERASE TMT1A"/>
    <property type="match status" value="1"/>
</dbReference>
<dbReference type="GO" id="GO:0032259">
    <property type="term" value="P:methylation"/>
    <property type="evidence" value="ECO:0007669"/>
    <property type="project" value="UniProtKB-KW"/>
</dbReference>
<dbReference type="InterPro" id="IPR050508">
    <property type="entry name" value="Methyltransf_Superfamily"/>
</dbReference>
<dbReference type="Pfam" id="PF08241">
    <property type="entry name" value="Methyltransf_11"/>
    <property type="match status" value="1"/>
</dbReference>
<dbReference type="SUPFAM" id="SSF53335">
    <property type="entry name" value="S-adenosyl-L-methionine-dependent methyltransferases"/>
    <property type="match status" value="1"/>
</dbReference>
<protein>
    <submittedName>
        <fullName evidence="2">SAM-dependent methyltransferase</fullName>
    </submittedName>
</protein>
<sequence length="241" mass="24993">MNPLEAALSNPWAALRAVTDDPLHPGGAAATGELLDRAGVGAGTRLLDAGCGGGESLALAAERGARPVGLDRDPGLDDGVPDLPVVRGDMLSFPVRDDALDVVLAECTLCLSDDVPATLAEARRVLDEGGRLALSDVVTDGESPELPPFIAGALCLTNGTDRDRERLRERVEDAGFRVAEVRDHREDLLAMREQVGEAVDIEGLVAAAGGDAASLREQGAKLGRQVEDGTIGYVSVVAEAV</sequence>
<keyword evidence="3" id="KW-1185">Reference proteome</keyword>
<keyword evidence="2" id="KW-0489">Methyltransferase</keyword>
<dbReference type="OrthoDB" id="240495at2157"/>
<keyword evidence="2" id="KW-0808">Transferase</keyword>
<dbReference type="RefSeq" id="WP_144261374.1">
    <property type="nucleotide sequence ID" value="NZ_QMDX01000003.1"/>
</dbReference>
<organism evidence="2 3">
    <name type="scientific">Haloglomus irregulare</name>
    <dbReference type="NCBI Taxonomy" id="2234134"/>
    <lineage>
        <taxon>Archaea</taxon>
        <taxon>Methanobacteriati</taxon>
        <taxon>Methanobacteriota</taxon>
        <taxon>Stenosarchaea group</taxon>
        <taxon>Halobacteria</taxon>
        <taxon>Halobacteriales</taxon>
        <taxon>Natronomonadaceae</taxon>
        <taxon>Haloglomus</taxon>
    </lineage>
</organism>
<name>A0A554NB86_9EURY</name>
<dbReference type="AlphaFoldDB" id="A0A554NB86"/>